<evidence type="ECO:0008006" key="4">
    <source>
        <dbReference type="Google" id="ProtNLM"/>
    </source>
</evidence>
<feature type="region of interest" description="Disordered" evidence="1">
    <location>
        <begin position="1"/>
        <end position="33"/>
    </location>
</feature>
<sequence>MDLLSPTPRTPDADPPPDAGRAPSSPAAGAAPARAAGRSAWHRRAGLLPLGYLAGLVGLGLAHPFLPTWRWLAIHLLLLGAVTNAIVIWSAHFSTALLRTPPPGRRRGEALRLAALNVGVLAVLTGGAGDRPWLGVSGAALVFAALVWHLAWLAGQLRRALPSRFRVTVHYYLVAGLALLTGVPVGAGMLVSDGTHQARLLLFHAHVNLLGWITLTVLGTLLTFWPTMLRIRMADTAVRDAVRALPLATIGLVLLGVGLLTWWRVVTAVGLALFVLGVLVAVRPAVAVARARPPYAFASWSLAAAAGWLLVALAVDAATLLPAADPTTAVDRFGVVLVPLLVGFVGQVLIGSLSHLLPVVLGGGPAPARARAALLDRHGAQRVAMTNAALVVFALPSPPYVRITTSLLILAALVQFLVPAARVLLTTRR</sequence>
<protein>
    <recommendedName>
        <fullName evidence="4">Nitrite reductase (NO-forming)</fullName>
    </recommendedName>
</protein>
<dbReference type="STRING" id="227316.GA0070604_3859"/>
<evidence type="ECO:0000256" key="1">
    <source>
        <dbReference type="SAM" id="MobiDB-lite"/>
    </source>
</evidence>
<dbReference type="RefSeq" id="WP_279615696.1">
    <property type="nucleotide sequence ID" value="NZ_FMHY01000002.1"/>
</dbReference>
<dbReference type="EMBL" id="FMHY01000002">
    <property type="protein sequence ID" value="SCL58552.1"/>
    <property type="molecule type" value="Genomic_DNA"/>
</dbReference>
<evidence type="ECO:0000313" key="3">
    <source>
        <dbReference type="Proteomes" id="UP000199696"/>
    </source>
</evidence>
<keyword evidence="3" id="KW-1185">Reference proteome</keyword>
<dbReference type="Proteomes" id="UP000199696">
    <property type="component" value="Unassembled WGS sequence"/>
</dbReference>
<feature type="compositionally biased region" description="Low complexity" evidence="1">
    <location>
        <begin position="19"/>
        <end position="33"/>
    </location>
</feature>
<name>A0A1C6UWT4_9ACTN</name>
<accession>A0A1C6UWT4</accession>
<gene>
    <name evidence="2" type="ORF">GA0070604_3859</name>
</gene>
<proteinExistence type="predicted"/>
<evidence type="ECO:0000313" key="2">
    <source>
        <dbReference type="EMBL" id="SCL58552.1"/>
    </source>
</evidence>
<dbReference type="AlphaFoldDB" id="A0A1C6UWT4"/>
<reference evidence="3" key="1">
    <citation type="submission" date="2016-06" db="EMBL/GenBank/DDBJ databases">
        <authorList>
            <person name="Varghese N."/>
            <person name="Submissions Spin"/>
        </authorList>
    </citation>
    <scope>NUCLEOTIDE SEQUENCE [LARGE SCALE GENOMIC DNA]</scope>
    <source>
        <strain evidence="3">DSM 44814</strain>
    </source>
</reference>
<organism evidence="2 3">
    <name type="scientific">Micromonospora eburnea</name>
    <dbReference type="NCBI Taxonomy" id="227316"/>
    <lineage>
        <taxon>Bacteria</taxon>
        <taxon>Bacillati</taxon>
        <taxon>Actinomycetota</taxon>
        <taxon>Actinomycetes</taxon>
        <taxon>Micromonosporales</taxon>
        <taxon>Micromonosporaceae</taxon>
        <taxon>Micromonospora</taxon>
    </lineage>
</organism>